<dbReference type="Pfam" id="PF07969">
    <property type="entry name" value="Amidohydro_3"/>
    <property type="match status" value="1"/>
</dbReference>
<dbReference type="InterPro" id="IPR011059">
    <property type="entry name" value="Metal-dep_hydrolase_composite"/>
</dbReference>
<protein>
    <recommendedName>
        <fullName evidence="1">Amidohydrolase 3 domain-containing protein</fullName>
    </recommendedName>
</protein>
<dbReference type="KEGG" id="maga:Mag101_15095"/>
<evidence type="ECO:0000259" key="1">
    <source>
        <dbReference type="Pfam" id="PF07969"/>
    </source>
</evidence>
<dbReference type="GO" id="GO:0016810">
    <property type="term" value="F:hydrolase activity, acting on carbon-nitrogen (but not peptide) bonds"/>
    <property type="evidence" value="ECO:0007669"/>
    <property type="project" value="InterPro"/>
</dbReference>
<name>A0A1Q2M8E6_9GAMM</name>
<evidence type="ECO:0000313" key="2">
    <source>
        <dbReference type="EMBL" id="AQQ68808.1"/>
    </source>
</evidence>
<reference evidence="2" key="1">
    <citation type="submission" date="2017-02" db="EMBL/GenBank/DDBJ databases">
        <title>Genome of Microbulbifer agarilyticus GP101.</title>
        <authorList>
            <person name="Jung J."/>
            <person name="Bae S.S."/>
            <person name="Baek K."/>
        </authorList>
    </citation>
    <scope>NUCLEOTIDE SEQUENCE [LARGE SCALE GENOMIC DNA]</scope>
    <source>
        <strain evidence="2">GP101</strain>
    </source>
</reference>
<dbReference type="SUPFAM" id="SSF51338">
    <property type="entry name" value="Composite domain of metallo-dependent hydrolases"/>
    <property type="match status" value="1"/>
</dbReference>
<dbReference type="AlphaFoldDB" id="A0A1Q2M8E6"/>
<dbReference type="Gene3D" id="3.10.310.70">
    <property type="match status" value="1"/>
</dbReference>
<gene>
    <name evidence="2" type="ORF">Mag101_15095</name>
</gene>
<evidence type="ECO:0000313" key="3">
    <source>
        <dbReference type="Proteomes" id="UP000188219"/>
    </source>
</evidence>
<dbReference type="InterPro" id="IPR013108">
    <property type="entry name" value="Amidohydro_3"/>
</dbReference>
<dbReference type="PANTHER" id="PTHR22642:SF20">
    <property type="entry name" value="AMIDOHYDROLASE 3 DOMAIN-CONTAINING PROTEIN"/>
    <property type="match status" value="1"/>
</dbReference>
<dbReference type="SUPFAM" id="SSF51556">
    <property type="entry name" value="Metallo-dependent hydrolases"/>
    <property type="match status" value="1"/>
</dbReference>
<proteinExistence type="predicted"/>
<accession>A0A1Q2M8E6</accession>
<dbReference type="PANTHER" id="PTHR22642">
    <property type="entry name" value="IMIDAZOLONEPROPIONASE"/>
    <property type="match status" value="1"/>
</dbReference>
<dbReference type="Gene3D" id="2.30.40.10">
    <property type="entry name" value="Urease, subunit C, domain 1"/>
    <property type="match status" value="1"/>
</dbReference>
<dbReference type="CDD" id="cd01300">
    <property type="entry name" value="YtcJ_like"/>
    <property type="match status" value="1"/>
</dbReference>
<dbReference type="InterPro" id="IPR032466">
    <property type="entry name" value="Metal_Hydrolase"/>
</dbReference>
<dbReference type="EMBL" id="CP019650">
    <property type="protein sequence ID" value="AQQ68808.1"/>
    <property type="molecule type" value="Genomic_DNA"/>
</dbReference>
<dbReference type="Proteomes" id="UP000188219">
    <property type="component" value="Chromosome"/>
</dbReference>
<dbReference type="Gene3D" id="3.20.20.140">
    <property type="entry name" value="Metal-dependent hydrolases"/>
    <property type="match status" value="1"/>
</dbReference>
<sequence length="547" mass="60516">MNPAQPWAESVAITGNKITYVGDVEGASKFVGEKTKQIDLKGKMLLPGFFSAHEHLIASGWMALGAKLGEAKSKSDYLEIISKYAEDNPDEKFIRGSGWNPALMDELPTAKDLDAIVPDRPVILLDYTMHDMWMNSKAMDMGGVNKDTEDPVPGLIEWVRDEKGNPTGYAKEFAWMDAFIDSGAWQADKMIEESQRELYDLAASFGYTGYINQGLITPNIKSLTRHFDDHKTALKLLDEQRKQGSLKLRTFMQVLYKTDAQSVDQLVENARTLKGMYDTNLIRVTGIKIHPEGVHTSHASVMIEPFSDKPSKKVKRGVSAQRTDEVIKAANQAGLDVSVHVDGSQTVRDTIDSFLASKKNGNVDARNTLQHFTVVHPDDMKRVLENKIPVNITPIWATTWSGGMEATSAAIGEERTLKYFQQIRTAIDGGTNVSISADVPSTNRENMGALTQCEAAITRRDPSNPNDQRVFPPMSQAITLEQCLQAVTLGGAYEARMEDKVGSIEVGKYADLVILEKNIFDVKPSEIADTKVVGTMMDGRFTFRDGL</sequence>
<dbReference type="InterPro" id="IPR033932">
    <property type="entry name" value="YtcJ-like"/>
</dbReference>
<organism evidence="2 3">
    <name type="scientific">Microbulbifer agarilyticus</name>
    <dbReference type="NCBI Taxonomy" id="260552"/>
    <lineage>
        <taxon>Bacteria</taxon>
        <taxon>Pseudomonadati</taxon>
        <taxon>Pseudomonadota</taxon>
        <taxon>Gammaproteobacteria</taxon>
        <taxon>Cellvibrionales</taxon>
        <taxon>Microbulbiferaceae</taxon>
        <taxon>Microbulbifer</taxon>
    </lineage>
</organism>
<keyword evidence="3" id="KW-1185">Reference proteome</keyword>
<feature type="domain" description="Amidohydrolase 3" evidence="1">
    <location>
        <begin position="38"/>
        <end position="542"/>
    </location>
</feature>